<name>A0A1I7TJV7_9PELO</name>
<sequence length="160" mass="17894">MPFIAVPKPRDSDNMNPCLVGSWAKIPNGEDAHDMAENIFLNRDNIVPLPIDKHYLTDFREKHPDVKAALLNGIEFFDDQYFGTGESEAICMDPQQRMLMQGVIQALENAGITIEMASEARVAVYTAAWCYDYKDLLPPDQYMATGNSASVMCGRCVRLS</sequence>
<organism evidence="4 5">
    <name type="scientific">Caenorhabditis tropicalis</name>
    <dbReference type="NCBI Taxonomy" id="1561998"/>
    <lineage>
        <taxon>Eukaryota</taxon>
        <taxon>Metazoa</taxon>
        <taxon>Ecdysozoa</taxon>
        <taxon>Nematoda</taxon>
        <taxon>Chromadorea</taxon>
        <taxon>Rhabditida</taxon>
        <taxon>Rhabditina</taxon>
        <taxon>Rhabditomorpha</taxon>
        <taxon>Rhabditoidea</taxon>
        <taxon>Rhabditidae</taxon>
        <taxon>Peloderinae</taxon>
        <taxon>Caenorhabditis</taxon>
    </lineage>
</organism>
<dbReference type="AlphaFoldDB" id="A0A1I7TJV7"/>
<reference evidence="5" key="1">
    <citation type="submission" date="2016-11" db="UniProtKB">
        <authorList>
            <consortium name="WormBaseParasite"/>
        </authorList>
    </citation>
    <scope>IDENTIFICATION</scope>
</reference>
<evidence type="ECO:0000256" key="2">
    <source>
        <dbReference type="ARBA" id="ARBA00022553"/>
    </source>
</evidence>
<evidence type="ECO:0000259" key="3">
    <source>
        <dbReference type="Pfam" id="PF00109"/>
    </source>
</evidence>
<dbReference type="Proteomes" id="UP000095282">
    <property type="component" value="Unplaced"/>
</dbReference>
<keyword evidence="4" id="KW-1185">Reference proteome</keyword>
<evidence type="ECO:0000313" key="5">
    <source>
        <dbReference type="WBParaSite" id="Csp11.Scaffold626.g6629.t2"/>
    </source>
</evidence>
<dbReference type="Pfam" id="PF00109">
    <property type="entry name" value="ketoacyl-synt"/>
    <property type="match status" value="1"/>
</dbReference>
<keyword evidence="2" id="KW-0597">Phosphoprotein</keyword>
<accession>A0A1I7TJV7</accession>
<evidence type="ECO:0000256" key="1">
    <source>
        <dbReference type="ARBA" id="ARBA00022450"/>
    </source>
</evidence>
<dbReference type="InterPro" id="IPR050091">
    <property type="entry name" value="PKS_NRPS_Biosynth_Enz"/>
</dbReference>
<dbReference type="GO" id="GO:0006633">
    <property type="term" value="P:fatty acid biosynthetic process"/>
    <property type="evidence" value="ECO:0007669"/>
    <property type="project" value="TreeGrafter"/>
</dbReference>
<dbReference type="InterPro" id="IPR016039">
    <property type="entry name" value="Thiolase-like"/>
</dbReference>
<dbReference type="Gene3D" id="3.40.47.10">
    <property type="match status" value="1"/>
</dbReference>
<protein>
    <submittedName>
        <fullName evidence="5">Ketoacyl_synth_N domain-containing protein</fullName>
    </submittedName>
</protein>
<proteinExistence type="predicted"/>
<evidence type="ECO:0000313" key="4">
    <source>
        <dbReference type="Proteomes" id="UP000095282"/>
    </source>
</evidence>
<keyword evidence="1" id="KW-0596">Phosphopantetheine</keyword>
<dbReference type="WBParaSite" id="Csp11.Scaffold626.g6629.t2">
    <property type="protein sequence ID" value="Csp11.Scaffold626.g6629.t2"/>
    <property type="gene ID" value="Csp11.Scaffold626.g6629"/>
</dbReference>
<dbReference type="GO" id="GO:0004312">
    <property type="term" value="F:fatty acid synthase activity"/>
    <property type="evidence" value="ECO:0007669"/>
    <property type="project" value="TreeGrafter"/>
</dbReference>
<dbReference type="PANTHER" id="PTHR43775:SF37">
    <property type="entry name" value="SI:DKEY-61P9.11"/>
    <property type="match status" value="1"/>
</dbReference>
<dbReference type="PANTHER" id="PTHR43775">
    <property type="entry name" value="FATTY ACID SYNTHASE"/>
    <property type="match status" value="1"/>
</dbReference>
<dbReference type="SUPFAM" id="SSF53901">
    <property type="entry name" value="Thiolase-like"/>
    <property type="match status" value="1"/>
</dbReference>
<dbReference type="STRING" id="1561998.A0A1I7TJV7"/>
<dbReference type="InterPro" id="IPR014030">
    <property type="entry name" value="Ketoacyl_synth_N"/>
</dbReference>
<feature type="domain" description="Beta-ketoacyl synthase-like N-terminal" evidence="3">
    <location>
        <begin position="19"/>
        <end position="156"/>
    </location>
</feature>